<dbReference type="PRINTS" id="PR00868">
    <property type="entry name" value="DNAPOLI"/>
</dbReference>
<comment type="catalytic activity">
    <reaction evidence="9 11">
        <text>DNA(n) + a 2'-deoxyribonucleoside 5'-triphosphate = DNA(n+1) + diphosphate</text>
        <dbReference type="Rhea" id="RHEA:22508"/>
        <dbReference type="Rhea" id="RHEA-COMP:17339"/>
        <dbReference type="Rhea" id="RHEA-COMP:17340"/>
        <dbReference type="ChEBI" id="CHEBI:33019"/>
        <dbReference type="ChEBI" id="CHEBI:61560"/>
        <dbReference type="ChEBI" id="CHEBI:173112"/>
        <dbReference type="EC" id="2.7.7.7"/>
    </reaction>
</comment>
<evidence type="ECO:0000256" key="8">
    <source>
        <dbReference type="ARBA" id="ARBA00023204"/>
    </source>
</evidence>
<dbReference type="GO" id="GO:0006261">
    <property type="term" value="P:DNA-templated DNA replication"/>
    <property type="evidence" value="ECO:0007669"/>
    <property type="project" value="UniProtKB-UniRule"/>
</dbReference>
<evidence type="ECO:0000256" key="6">
    <source>
        <dbReference type="ARBA" id="ARBA00022932"/>
    </source>
</evidence>
<comment type="similarity">
    <text evidence="1 11">Belongs to the DNA polymerase type-A family.</text>
</comment>
<keyword evidence="11" id="KW-0269">Exonuclease</keyword>
<dbReference type="CDD" id="cd08637">
    <property type="entry name" value="DNA_pol_A_pol_I_C"/>
    <property type="match status" value="1"/>
</dbReference>
<evidence type="ECO:0000256" key="4">
    <source>
        <dbReference type="ARBA" id="ARBA00022705"/>
    </source>
</evidence>
<evidence type="ECO:0000256" key="9">
    <source>
        <dbReference type="ARBA" id="ARBA00049244"/>
    </source>
</evidence>
<dbReference type="FunFam" id="1.10.150.20:FF:000003">
    <property type="entry name" value="DNA polymerase I"/>
    <property type="match status" value="1"/>
</dbReference>
<dbReference type="InterPro" id="IPR002298">
    <property type="entry name" value="DNA_polymerase_A"/>
</dbReference>
<dbReference type="SUPFAM" id="SSF88723">
    <property type="entry name" value="PIN domain-like"/>
    <property type="match status" value="1"/>
</dbReference>
<feature type="domain" description="DNA-directed DNA polymerase family A palm" evidence="13">
    <location>
        <begin position="625"/>
        <end position="835"/>
    </location>
</feature>
<keyword evidence="11" id="KW-0540">Nuclease</keyword>
<dbReference type="GO" id="GO:0003887">
    <property type="term" value="F:DNA-directed DNA polymerase activity"/>
    <property type="evidence" value="ECO:0007669"/>
    <property type="project" value="UniProtKB-UniRule"/>
</dbReference>
<dbReference type="NCBIfam" id="TIGR00593">
    <property type="entry name" value="pola"/>
    <property type="match status" value="1"/>
</dbReference>
<dbReference type="Gene3D" id="3.40.50.1010">
    <property type="entry name" value="5'-nuclease"/>
    <property type="match status" value="1"/>
</dbReference>
<evidence type="ECO:0000259" key="13">
    <source>
        <dbReference type="SMART" id="SM00482"/>
    </source>
</evidence>
<evidence type="ECO:0000256" key="1">
    <source>
        <dbReference type="ARBA" id="ARBA00007705"/>
    </source>
</evidence>
<evidence type="ECO:0000256" key="3">
    <source>
        <dbReference type="ARBA" id="ARBA00022695"/>
    </source>
</evidence>
<evidence type="ECO:0000313" key="14">
    <source>
        <dbReference type="EMBL" id="OHA07175.1"/>
    </source>
</evidence>
<dbReference type="CDD" id="cd09898">
    <property type="entry name" value="H3TH_53EXO"/>
    <property type="match status" value="1"/>
</dbReference>
<evidence type="ECO:0000313" key="15">
    <source>
        <dbReference type="Proteomes" id="UP000177982"/>
    </source>
</evidence>
<dbReference type="FunFam" id="1.10.150.20:FF:000002">
    <property type="entry name" value="DNA polymerase I"/>
    <property type="match status" value="1"/>
</dbReference>
<organism evidence="14 15">
    <name type="scientific">Candidatus Sungbacteria bacterium RIFCSPLOWO2_01_FULL_47_10</name>
    <dbReference type="NCBI Taxonomy" id="1802276"/>
    <lineage>
        <taxon>Bacteria</taxon>
        <taxon>Candidatus Sungiibacteriota</taxon>
    </lineage>
</organism>
<dbReference type="CDD" id="cd09859">
    <property type="entry name" value="PIN_53EXO"/>
    <property type="match status" value="1"/>
</dbReference>
<comment type="function">
    <text evidence="11">In addition to polymerase activity, this DNA polymerase exhibits 5'-3' exonuclease activity.</text>
</comment>
<evidence type="ECO:0000256" key="5">
    <source>
        <dbReference type="ARBA" id="ARBA00022763"/>
    </source>
</evidence>
<dbReference type="Gene3D" id="3.30.70.370">
    <property type="match status" value="1"/>
</dbReference>
<dbReference type="SMART" id="SM00482">
    <property type="entry name" value="POLAc"/>
    <property type="match status" value="1"/>
</dbReference>
<proteinExistence type="inferred from homology"/>
<dbReference type="Pfam" id="PF02739">
    <property type="entry name" value="5_3_exonuc_N"/>
    <property type="match status" value="1"/>
</dbReference>
<keyword evidence="3 11" id="KW-0548">Nucleotidyltransferase</keyword>
<evidence type="ECO:0000256" key="11">
    <source>
        <dbReference type="RuleBase" id="RU004460"/>
    </source>
</evidence>
<comment type="caution">
    <text evidence="14">The sequence shown here is derived from an EMBL/GenBank/DDBJ whole genome shotgun (WGS) entry which is preliminary data.</text>
</comment>
<dbReference type="GO" id="GO:0008409">
    <property type="term" value="F:5'-3' exonuclease activity"/>
    <property type="evidence" value="ECO:0007669"/>
    <property type="project" value="UniProtKB-UniRule"/>
</dbReference>
<reference evidence="14 15" key="1">
    <citation type="journal article" date="2016" name="Nat. Commun.">
        <title>Thousands of microbial genomes shed light on interconnected biogeochemical processes in an aquifer system.</title>
        <authorList>
            <person name="Anantharaman K."/>
            <person name="Brown C.T."/>
            <person name="Hug L.A."/>
            <person name="Sharon I."/>
            <person name="Castelle C.J."/>
            <person name="Probst A.J."/>
            <person name="Thomas B.C."/>
            <person name="Singh A."/>
            <person name="Wilkins M.J."/>
            <person name="Karaoz U."/>
            <person name="Brodie E.L."/>
            <person name="Williams K.H."/>
            <person name="Hubbard S.S."/>
            <person name="Banfield J.F."/>
        </authorList>
    </citation>
    <scope>NUCLEOTIDE SEQUENCE [LARGE SCALE GENOMIC DNA]</scope>
</reference>
<evidence type="ECO:0000256" key="2">
    <source>
        <dbReference type="ARBA" id="ARBA00022679"/>
    </source>
</evidence>
<dbReference type="InterPro" id="IPR036279">
    <property type="entry name" value="5-3_exonuclease_C_sf"/>
</dbReference>
<keyword evidence="11" id="KW-0378">Hydrolase</keyword>
<dbReference type="InterPro" id="IPR002421">
    <property type="entry name" value="5-3_exonuclease"/>
</dbReference>
<dbReference type="GO" id="GO:0006302">
    <property type="term" value="P:double-strand break repair"/>
    <property type="evidence" value="ECO:0007669"/>
    <property type="project" value="TreeGrafter"/>
</dbReference>
<dbReference type="EC" id="2.7.7.7" evidence="10 11"/>
<keyword evidence="2 11" id="KW-0808">Transferase</keyword>
<dbReference type="EMBL" id="MHQO01000015">
    <property type="protein sequence ID" value="OHA07175.1"/>
    <property type="molecule type" value="Genomic_DNA"/>
</dbReference>
<dbReference type="SMART" id="SM00475">
    <property type="entry name" value="53EXOc"/>
    <property type="match status" value="1"/>
</dbReference>
<dbReference type="Gene3D" id="1.10.150.20">
    <property type="entry name" value="5' to 3' exonuclease, C-terminal subdomain"/>
    <property type="match status" value="2"/>
</dbReference>
<keyword evidence="6 11" id="KW-0239">DNA-directed DNA polymerase</keyword>
<keyword evidence="4 11" id="KW-0235">DNA replication</keyword>
<dbReference type="GO" id="GO:0003677">
    <property type="term" value="F:DNA binding"/>
    <property type="evidence" value="ECO:0007669"/>
    <property type="project" value="UniProtKB-UniRule"/>
</dbReference>
<keyword evidence="7 11" id="KW-0238">DNA-binding</keyword>
<dbReference type="SUPFAM" id="SSF56672">
    <property type="entry name" value="DNA/RNA polymerases"/>
    <property type="match status" value="1"/>
</dbReference>
<name>A0A1G2L6B4_9BACT</name>
<protein>
    <recommendedName>
        <fullName evidence="10 11">DNA polymerase I</fullName>
        <ecNumber evidence="10 11">2.7.7.7</ecNumber>
    </recommendedName>
</protein>
<dbReference type="SMART" id="SM00279">
    <property type="entry name" value="HhH2"/>
    <property type="match status" value="1"/>
</dbReference>
<dbReference type="InterPro" id="IPR043502">
    <property type="entry name" value="DNA/RNA_pol_sf"/>
</dbReference>
<dbReference type="InterPro" id="IPR029060">
    <property type="entry name" value="PIN-like_dom_sf"/>
</dbReference>
<keyword evidence="5 11" id="KW-0227">DNA damage</keyword>
<accession>A0A1G2L6B4</accession>
<evidence type="ECO:0000259" key="12">
    <source>
        <dbReference type="SMART" id="SM00475"/>
    </source>
</evidence>
<sequence>MKYVIIDSNAIIHRAFHALPPFTAPDGSPTGAVYGFTSILLRILKELKPDYIAAAFDTAAPTFRHAAYEKYKAQRERAPDELYEQFPKTKEVLRAFAIPVLEKEGFEADDIIGTLAKTIPKKDAKAEVIIVTGDMDALQLVNECVSVFTMRKGVTDTVLYDKKAVFDRFGFGPETLIDYKALRGDPSDNIPGVRGIGEKTATDLLKKYKTLEKIYELLEKGKLKEPPGIIEKLTASKNDAFLSKNLATIETGLDIKFSPAKTVQPDAKAMNDIAEVFERFGFKSFLARMAPEKSKQEKETNSTLPFSEHIQKNTAQTITERSTLLKFFKNKSVALFFDEDEHVLFVSDGEVTVRSTMELLSGAPNDEISPIQTCEKIIFDAKPFIKQLLAKTGTVLEKKFFDITIAGFLLSTVPKDITPERLLAAHMNEFVSGGPEMWLHHFFRLRKILEKKLKDENAWYIFSEMELPLIPILSQMENRGIKVEKEPLKKMGSILKKRLEVITKEIHTDAGEKFNINSTQKLAYILFDKLEIGKDIHKFKKTPGGKISTDEEQLEDVKLLHPVIPKVLEYRELMKLKSAYADSLPKLIQDDGRIHTLYNQTRTATGRLSSEEPNLQHIPIKTSLGKEIRRAFVADAGFTFVSFDYSQLELRIAAELAGDQKMLEAFSRDLDIHALTASEVNNVPIEKVTPEMRRAAKILNFGILYGMGMRAFARGSGFSEAQAKKFYEEYFRGFSGIRRYIDETIKSAKKNGFVQTRFGRRRYFPGITGGGFRQERETERMAINMPIQGTAADVVKLAMVEVSKTLKRSYSDSENAVRLLLQIHDELLFEIAESEEIIEKAIKDIRRAMESVWNGRVYLSVDVKSGKNWADLKLYAQK</sequence>
<dbReference type="InterPro" id="IPR020046">
    <property type="entry name" value="5-3_exonucl_a-hlix_arch_N"/>
</dbReference>
<feature type="domain" description="5'-3' exonuclease" evidence="12">
    <location>
        <begin position="1"/>
        <end position="265"/>
    </location>
</feature>
<evidence type="ECO:0000256" key="7">
    <source>
        <dbReference type="ARBA" id="ARBA00023125"/>
    </source>
</evidence>
<dbReference type="Proteomes" id="UP000177982">
    <property type="component" value="Unassembled WGS sequence"/>
</dbReference>
<gene>
    <name evidence="11" type="primary">polA</name>
    <name evidence="14" type="ORF">A2934_02225</name>
</gene>
<evidence type="ECO:0000256" key="10">
    <source>
        <dbReference type="NCBIfam" id="TIGR00593"/>
    </source>
</evidence>
<dbReference type="InterPro" id="IPR008918">
    <property type="entry name" value="HhH2"/>
</dbReference>
<dbReference type="FunFam" id="1.20.1060.10:FF:000001">
    <property type="entry name" value="DNA polymerase I"/>
    <property type="match status" value="1"/>
</dbReference>
<dbReference type="PANTHER" id="PTHR10133:SF27">
    <property type="entry name" value="DNA POLYMERASE NU"/>
    <property type="match status" value="1"/>
</dbReference>
<dbReference type="Gene3D" id="1.20.1060.10">
    <property type="entry name" value="Taq DNA Polymerase, Chain T, domain 4"/>
    <property type="match status" value="1"/>
</dbReference>
<dbReference type="Pfam" id="PF00476">
    <property type="entry name" value="DNA_pol_A"/>
    <property type="match status" value="1"/>
</dbReference>
<dbReference type="InterPro" id="IPR018320">
    <property type="entry name" value="DNA_polymerase_1"/>
</dbReference>
<dbReference type="InterPro" id="IPR036397">
    <property type="entry name" value="RNaseH_sf"/>
</dbReference>
<keyword evidence="8 11" id="KW-0234">DNA repair</keyword>
<dbReference type="InterPro" id="IPR001098">
    <property type="entry name" value="DNA-dir_DNA_pol_A_palm_dom"/>
</dbReference>
<dbReference type="Gene3D" id="3.30.420.10">
    <property type="entry name" value="Ribonuclease H-like superfamily/Ribonuclease H"/>
    <property type="match status" value="1"/>
</dbReference>
<dbReference type="Pfam" id="PF01367">
    <property type="entry name" value="5_3_exonuc"/>
    <property type="match status" value="1"/>
</dbReference>
<dbReference type="SUPFAM" id="SSF47807">
    <property type="entry name" value="5' to 3' exonuclease, C-terminal subdomain"/>
    <property type="match status" value="1"/>
</dbReference>
<dbReference type="AlphaFoldDB" id="A0A1G2L6B4"/>
<dbReference type="InterPro" id="IPR020045">
    <property type="entry name" value="DNA_polI_H3TH"/>
</dbReference>
<dbReference type="PANTHER" id="PTHR10133">
    <property type="entry name" value="DNA POLYMERASE I"/>
    <property type="match status" value="1"/>
</dbReference>